<accession>A0ABT0B899</accession>
<evidence type="ECO:0000256" key="7">
    <source>
        <dbReference type="ARBA" id="ARBA00051712"/>
    </source>
</evidence>
<feature type="binding site" evidence="8">
    <location>
        <position position="13"/>
    </location>
    <ligand>
        <name>substrate</name>
    </ligand>
</feature>
<feature type="binding site" evidence="8">
    <location>
        <position position="149"/>
    </location>
    <ligand>
        <name>substrate</name>
    </ligand>
</feature>
<keyword evidence="5 8" id="KW-0457">Lysine biosynthesis</keyword>
<keyword evidence="4 8" id="KW-0028">Amino-acid biosynthesis</keyword>
<dbReference type="GO" id="GO:0008837">
    <property type="term" value="F:diaminopimelate epimerase activity"/>
    <property type="evidence" value="ECO:0007669"/>
    <property type="project" value="UniProtKB-EC"/>
</dbReference>
<reference evidence="10" key="1">
    <citation type="submission" date="2022-03" db="EMBL/GenBank/DDBJ databases">
        <title>Identification of a novel bacterium isolated from mangrove sediments.</title>
        <authorList>
            <person name="Pan X."/>
        </authorList>
    </citation>
    <scope>NUCLEOTIDE SEQUENCE</scope>
    <source>
        <strain evidence="10">B1949</strain>
    </source>
</reference>
<comment type="caution">
    <text evidence="10">The sequence shown here is derived from an EMBL/GenBank/DDBJ whole genome shotgun (WGS) entry which is preliminary data.</text>
</comment>
<dbReference type="SUPFAM" id="SSF54506">
    <property type="entry name" value="Diaminopimelate epimerase-like"/>
    <property type="match status" value="2"/>
</dbReference>
<dbReference type="PANTHER" id="PTHR31689">
    <property type="entry name" value="DIAMINOPIMELATE EPIMERASE, CHLOROPLASTIC"/>
    <property type="match status" value="1"/>
</dbReference>
<dbReference type="Pfam" id="PF01678">
    <property type="entry name" value="DAP_epimerase"/>
    <property type="match status" value="2"/>
</dbReference>
<feature type="site" description="Could be important to modulate the pK values of the two catalytic cysteine residues" evidence="8">
    <location>
        <position position="200"/>
    </location>
</feature>
<feature type="active site" evidence="9">
    <location>
        <position position="74"/>
    </location>
</feature>
<comment type="function">
    <text evidence="8">Catalyzes the stereoinversion of LL-2,6-diaminopimelate (L,L-DAP) to meso-diaminopimelate (meso-DAP), a precursor of L-lysine and an essential component of the bacterial peptidoglycan.</text>
</comment>
<feature type="binding site" evidence="8">
    <location>
        <begin position="75"/>
        <end position="76"/>
    </location>
    <ligand>
        <name>substrate</name>
    </ligand>
</feature>
<comment type="pathway">
    <text evidence="1 8">Amino-acid biosynthesis; L-lysine biosynthesis via DAP pathway; DL-2,6-diaminopimelate from LL-2,6-diaminopimelate: step 1/1.</text>
</comment>
<feature type="binding site" evidence="8">
    <location>
        <position position="182"/>
    </location>
    <ligand>
        <name>substrate</name>
    </ligand>
</feature>
<keyword evidence="11" id="KW-1185">Reference proteome</keyword>
<feature type="binding site" evidence="8">
    <location>
        <begin position="210"/>
        <end position="211"/>
    </location>
    <ligand>
        <name>substrate</name>
    </ligand>
</feature>
<evidence type="ECO:0000256" key="4">
    <source>
        <dbReference type="ARBA" id="ARBA00022605"/>
    </source>
</evidence>
<evidence type="ECO:0000256" key="8">
    <source>
        <dbReference type="HAMAP-Rule" id="MF_00197"/>
    </source>
</evidence>
<gene>
    <name evidence="8 10" type="primary">dapF</name>
    <name evidence="10" type="ORF">MTR62_01055</name>
</gene>
<comment type="subunit">
    <text evidence="8">Homodimer.</text>
</comment>
<feature type="binding site" evidence="8">
    <location>
        <position position="65"/>
    </location>
    <ligand>
        <name>substrate</name>
    </ligand>
</feature>
<organism evidence="10 11">
    <name type="scientific">Novosphingobium organovorum</name>
    <dbReference type="NCBI Taxonomy" id="2930092"/>
    <lineage>
        <taxon>Bacteria</taxon>
        <taxon>Pseudomonadati</taxon>
        <taxon>Pseudomonadota</taxon>
        <taxon>Alphaproteobacteria</taxon>
        <taxon>Sphingomonadales</taxon>
        <taxon>Sphingomonadaceae</taxon>
        <taxon>Novosphingobium</taxon>
    </lineage>
</organism>
<dbReference type="NCBIfam" id="TIGR00652">
    <property type="entry name" value="DapF"/>
    <property type="match status" value="1"/>
</dbReference>
<name>A0ABT0B899_9SPHN</name>
<evidence type="ECO:0000256" key="6">
    <source>
        <dbReference type="ARBA" id="ARBA00023235"/>
    </source>
</evidence>
<dbReference type="HAMAP" id="MF_00197">
    <property type="entry name" value="DAP_epimerase"/>
    <property type="match status" value="1"/>
</dbReference>
<dbReference type="RefSeq" id="WP_244016422.1">
    <property type="nucleotide sequence ID" value="NZ_JALHLF010000002.1"/>
</dbReference>
<dbReference type="InterPro" id="IPR018510">
    <property type="entry name" value="DAP_epimerase_AS"/>
</dbReference>
<sequence length="280" mass="29640">MRIEFIKMHGLGNDFVVLDAREKPLPLIDAAVASALANRHTGIGCDQLIVLEPSSAADFRMRIFNPDGSEVEACGNATRAVGLLHGKPARIETLGGILEARPADAGISVEMGQPRFAWEAIPLAYAMDTHSMPLAWEELVNPIAVNVGNPHAIFFVADPYAIDMDRLGPLIENDPVFPERVNVNVAAVTARDAITLRVWERGAGLTRACGTGACATAIGAMKRGLVDRTVTVTLPGGPLTIAWREDDVIVMSGPATESFRGSFAADAFGLTQAAAGEVTA</sequence>
<keyword evidence="8" id="KW-0963">Cytoplasm</keyword>
<evidence type="ECO:0000256" key="5">
    <source>
        <dbReference type="ARBA" id="ARBA00023154"/>
    </source>
</evidence>
<feature type="binding site" evidence="8">
    <location>
        <begin position="200"/>
        <end position="201"/>
    </location>
    <ligand>
        <name>substrate</name>
    </ligand>
</feature>
<dbReference type="Proteomes" id="UP001162881">
    <property type="component" value="Unassembled WGS sequence"/>
</dbReference>
<evidence type="ECO:0000256" key="3">
    <source>
        <dbReference type="ARBA" id="ARBA00013080"/>
    </source>
</evidence>
<evidence type="ECO:0000313" key="10">
    <source>
        <dbReference type="EMBL" id="MCJ2181302.1"/>
    </source>
</evidence>
<comment type="catalytic activity">
    <reaction evidence="7 8">
        <text>(2S,6S)-2,6-diaminopimelate = meso-2,6-diaminopimelate</text>
        <dbReference type="Rhea" id="RHEA:15393"/>
        <dbReference type="ChEBI" id="CHEBI:57609"/>
        <dbReference type="ChEBI" id="CHEBI:57791"/>
        <dbReference type="EC" id="5.1.1.7"/>
    </reaction>
</comment>
<dbReference type="EC" id="5.1.1.7" evidence="3 8"/>
<feature type="binding site" evidence="8">
    <location>
        <position position="47"/>
    </location>
    <ligand>
        <name>substrate</name>
    </ligand>
</feature>
<dbReference type="Gene3D" id="3.10.310.10">
    <property type="entry name" value="Diaminopimelate Epimerase, Chain A, domain 1"/>
    <property type="match status" value="2"/>
</dbReference>
<comment type="subcellular location">
    <subcellularLocation>
        <location evidence="8">Cytoplasm</location>
    </subcellularLocation>
</comment>
<evidence type="ECO:0000256" key="1">
    <source>
        <dbReference type="ARBA" id="ARBA00005196"/>
    </source>
</evidence>
<dbReference type="InterPro" id="IPR001653">
    <property type="entry name" value="DAP_epimerase_DapF"/>
</dbReference>
<keyword evidence="6 8" id="KW-0413">Isomerase</keyword>
<feature type="site" description="Could be important to modulate the pK values of the two catalytic cysteine residues" evidence="8">
    <location>
        <position position="151"/>
    </location>
</feature>
<dbReference type="EMBL" id="JALHLF010000002">
    <property type="protein sequence ID" value="MCJ2181302.1"/>
    <property type="molecule type" value="Genomic_DNA"/>
</dbReference>
<evidence type="ECO:0000256" key="9">
    <source>
        <dbReference type="PROSITE-ProRule" id="PRU10125"/>
    </source>
</evidence>
<protein>
    <recommendedName>
        <fullName evidence="3 8">Diaminopimelate epimerase</fullName>
        <shortName evidence="8">DAP epimerase</shortName>
        <ecNumber evidence="3 8">5.1.1.7</ecNumber>
    </recommendedName>
    <alternativeName>
        <fullName evidence="8">PLP-independent amino acid racemase</fullName>
    </alternativeName>
</protein>
<comment type="similarity">
    <text evidence="2 8">Belongs to the diaminopimelate epimerase family.</text>
</comment>
<dbReference type="PANTHER" id="PTHR31689:SF0">
    <property type="entry name" value="DIAMINOPIMELATE EPIMERASE"/>
    <property type="match status" value="1"/>
</dbReference>
<feature type="active site" description="Proton acceptor" evidence="8">
    <location>
        <position position="209"/>
    </location>
</feature>
<proteinExistence type="inferred from homology"/>
<feature type="active site" description="Proton donor" evidence="8">
    <location>
        <position position="74"/>
    </location>
</feature>
<dbReference type="PROSITE" id="PS01326">
    <property type="entry name" value="DAP_EPIMERASE"/>
    <property type="match status" value="1"/>
</dbReference>
<evidence type="ECO:0000313" key="11">
    <source>
        <dbReference type="Proteomes" id="UP001162881"/>
    </source>
</evidence>
<evidence type="ECO:0000256" key="2">
    <source>
        <dbReference type="ARBA" id="ARBA00010219"/>
    </source>
</evidence>